<dbReference type="AlphaFoldDB" id="A0A2M8EKQ9"/>
<evidence type="ECO:0000313" key="1">
    <source>
        <dbReference type="EMBL" id="PJC23290.1"/>
    </source>
</evidence>
<protein>
    <submittedName>
        <fullName evidence="1">Uncharacterized protein</fullName>
    </submittedName>
</protein>
<reference evidence="2" key="1">
    <citation type="submission" date="2017-09" db="EMBL/GenBank/DDBJ databases">
        <title>Depth-based differentiation of microbial function through sediment-hosted aquifers and enrichment of novel symbionts in the deep terrestrial subsurface.</title>
        <authorList>
            <person name="Probst A.J."/>
            <person name="Ladd B."/>
            <person name="Jarett J.K."/>
            <person name="Geller-Mcgrath D.E."/>
            <person name="Sieber C.M.K."/>
            <person name="Emerson J.B."/>
            <person name="Anantharaman K."/>
            <person name="Thomas B.C."/>
            <person name="Malmstrom R."/>
            <person name="Stieglmeier M."/>
            <person name="Klingl A."/>
            <person name="Woyke T."/>
            <person name="Ryan C.M."/>
            <person name="Banfield J.F."/>
        </authorList>
    </citation>
    <scope>NUCLEOTIDE SEQUENCE [LARGE SCALE GENOMIC DNA]</scope>
</reference>
<accession>A0A2M8EKQ9</accession>
<comment type="caution">
    <text evidence="1">The sequence shown here is derived from an EMBL/GenBank/DDBJ whole genome shotgun (WGS) entry which is preliminary data.</text>
</comment>
<organism evidence="1 2">
    <name type="scientific">candidate division WWE3 bacterium CG_4_9_14_0_2_um_filter_35_11</name>
    <dbReference type="NCBI Taxonomy" id="1975077"/>
    <lineage>
        <taxon>Bacteria</taxon>
        <taxon>Katanobacteria</taxon>
    </lineage>
</organism>
<evidence type="ECO:0000313" key="2">
    <source>
        <dbReference type="Proteomes" id="UP000229756"/>
    </source>
</evidence>
<name>A0A2M8EKQ9_UNCKA</name>
<gene>
    <name evidence="1" type="ORF">CO058_04260</name>
</gene>
<sequence>MLLPSHATISTNLFERIRKIEDLENSTCNLIRQLGDVEEKLETYEQIIKVAGDLARKGLSPK</sequence>
<dbReference type="Proteomes" id="UP000229756">
    <property type="component" value="Unassembled WGS sequence"/>
</dbReference>
<dbReference type="EMBL" id="PFSJ01000031">
    <property type="protein sequence ID" value="PJC23290.1"/>
    <property type="molecule type" value="Genomic_DNA"/>
</dbReference>
<proteinExistence type="predicted"/>